<dbReference type="PANTHER" id="PTHR21047:SF2">
    <property type="entry name" value="THYMIDINE DIPHOSPHO-4-KETO-RHAMNOSE 3,5-EPIMERASE"/>
    <property type="match status" value="1"/>
</dbReference>
<evidence type="ECO:0000313" key="10">
    <source>
        <dbReference type="Proteomes" id="UP000192505"/>
    </source>
</evidence>
<dbReference type="InterPro" id="IPR000888">
    <property type="entry name" value="RmlC-like"/>
</dbReference>
<dbReference type="InterPro" id="IPR011051">
    <property type="entry name" value="RmlC_Cupin_sf"/>
</dbReference>
<dbReference type="Pfam" id="PF00908">
    <property type="entry name" value="dTDP_sugar_isom"/>
    <property type="match status" value="1"/>
</dbReference>
<dbReference type="SUPFAM" id="SSF51182">
    <property type="entry name" value="RmlC-like cupins"/>
    <property type="match status" value="1"/>
</dbReference>
<reference evidence="9 10" key="1">
    <citation type="submission" date="2017-01" db="EMBL/GenBank/DDBJ databases">
        <title>Novel large sulfur bacteria in the metagenomes of groundwater-fed chemosynthetic microbial mats in the Lake Huron basin.</title>
        <authorList>
            <person name="Sharrar A.M."/>
            <person name="Flood B.E."/>
            <person name="Bailey J.V."/>
            <person name="Jones D.S."/>
            <person name="Biddanda B."/>
            <person name="Ruberg S.A."/>
            <person name="Marcus D.N."/>
            <person name="Dick G.J."/>
        </authorList>
    </citation>
    <scope>NUCLEOTIDE SEQUENCE [LARGE SCALE GENOMIC DNA]</scope>
    <source>
        <strain evidence="9">A7</strain>
    </source>
</reference>
<dbReference type="Proteomes" id="UP000192505">
    <property type="component" value="Unassembled WGS sequence"/>
</dbReference>
<comment type="caution">
    <text evidence="9">The sequence shown here is derived from an EMBL/GenBank/DDBJ whole genome shotgun (WGS) entry which is preliminary data.</text>
</comment>
<evidence type="ECO:0000256" key="5">
    <source>
        <dbReference type="ARBA" id="ARBA00029758"/>
    </source>
</evidence>
<name>A0A1W9KPW8_9BURK</name>
<gene>
    <name evidence="9" type="ORF">BWK72_18250</name>
</gene>
<organism evidence="9 10">
    <name type="scientific">Rhodoferax ferrireducens</name>
    <dbReference type="NCBI Taxonomy" id="192843"/>
    <lineage>
        <taxon>Bacteria</taxon>
        <taxon>Pseudomonadati</taxon>
        <taxon>Pseudomonadota</taxon>
        <taxon>Betaproteobacteria</taxon>
        <taxon>Burkholderiales</taxon>
        <taxon>Comamonadaceae</taxon>
        <taxon>Rhodoferax</taxon>
    </lineage>
</organism>
<evidence type="ECO:0000313" key="9">
    <source>
        <dbReference type="EMBL" id="OQW86199.1"/>
    </source>
</evidence>
<dbReference type="GO" id="GO:0000271">
    <property type="term" value="P:polysaccharide biosynthetic process"/>
    <property type="evidence" value="ECO:0007669"/>
    <property type="project" value="TreeGrafter"/>
</dbReference>
<evidence type="ECO:0000256" key="4">
    <source>
        <dbReference type="ARBA" id="ARBA00019595"/>
    </source>
</evidence>
<dbReference type="InterPro" id="IPR014710">
    <property type="entry name" value="RmlC-like_jellyroll"/>
</dbReference>
<dbReference type="Gene3D" id="2.60.120.10">
    <property type="entry name" value="Jelly Rolls"/>
    <property type="match status" value="1"/>
</dbReference>
<dbReference type="AlphaFoldDB" id="A0A1W9KPW8"/>
<comment type="catalytic activity">
    <reaction evidence="1">
        <text>dTDP-4-dehydro-6-deoxy-alpha-D-glucose = dTDP-4-dehydro-beta-L-rhamnose</text>
        <dbReference type="Rhea" id="RHEA:16969"/>
        <dbReference type="ChEBI" id="CHEBI:57649"/>
        <dbReference type="ChEBI" id="CHEBI:62830"/>
        <dbReference type="EC" id="5.1.3.13"/>
    </reaction>
</comment>
<dbReference type="EMBL" id="MTEI01000020">
    <property type="protein sequence ID" value="OQW86199.1"/>
    <property type="molecule type" value="Genomic_DNA"/>
</dbReference>
<evidence type="ECO:0000256" key="8">
    <source>
        <dbReference type="PIRSR" id="PIRSR600888-3"/>
    </source>
</evidence>
<evidence type="ECO:0000256" key="1">
    <source>
        <dbReference type="ARBA" id="ARBA00001298"/>
    </source>
</evidence>
<evidence type="ECO:0000256" key="2">
    <source>
        <dbReference type="ARBA" id="ARBA00001997"/>
    </source>
</evidence>
<protein>
    <recommendedName>
        <fullName evidence="4">dTDP-4-dehydrorhamnose 3,5-epimerase</fullName>
        <ecNumber evidence="3">5.1.3.13</ecNumber>
    </recommendedName>
    <alternativeName>
        <fullName evidence="6">Thymidine diphospho-4-keto-rhamnose 3,5-epimerase</fullName>
    </alternativeName>
    <alternativeName>
        <fullName evidence="5">dTDP-4-keto-6-deoxyglucose 3,5-epimerase</fullName>
    </alternativeName>
    <alternativeName>
        <fullName evidence="7">dTDP-6-deoxy-D-xylo-4-hexulose 3,5-epimerase</fullName>
    </alternativeName>
</protein>
<evidence type="ECO:0000256" key="3">
    <source>
        <dbReference type="ARBA" id="ARBA00012098"/>
    </source>
</evidence>
<evidence type="ECO:0000256" key="6">
    <source>
        <dbReference type="ARBA" id="ARBA00031424"/>
    </source>
</evidence>
<feature type="site" description="Participates in a stacking interaction with the thymidine ring of dTDP-4-oxo-6-deoxyglucose" evidence="8">
    <location>
        <position position="39"/>
    </location>
</feature>
<accession>A0A1W9KPW8</accession>
<dbReference type="GO" id="GO:0019305">
    <property type="term" value="P:dTDP-rhamnose biosynthetic process"/>
    <property type="evidence" value="ECO:0007669"/>
    <property type="project" value="TreeGrafter"/>
</dbReference>
<evidence type="ECO:0000256" key="7">
    <source>
        <dbReference type="ARBA" id="ARBA00033311"/>
    </source>
</evidence>
<sequence>MPYCSSPAFGKWEGVMLSADNKRQLWVPPGFLYNTTDYYAPEHERCIAWNDPTLVITWPELPEPPQTVSQRCGGYGVCAIARLIAVGPYR</sequence>
<dbReference type="EC" id="5.1.3.13" evidence="3"/>
<comment type="function">
    <text evidence="2">Catalyzes the epimerization of the C3' and C5'positions of dTDP-6-deoxy-D-xylo-4-hexulose, forming dTDP-6-deoxy-L-lyxo-4-hexulose.</text>
</comment>
<dbReference type="PANTHER" id="PTHR21047">
    <property type="entry name" value="DTDP-6-DEOXY-D-GLUCOSE-3,5 EPIMERASE"/>
    <property type="match status" value="1"/>
</dbReference>
<proteinExistence type="predicted"/>
<dbReference type="GO" id="GO:0008830">
    <property type="term" value="F:dTDP-4-dehydrorhamnose 3,5-epimerase activity"/>
    <property type="evidence" value="ECO:0007669"/>
    <property type="project" value="UniProtKB-EC"/>
</dbReference>
<dbReference type="GO" id="GO:0005829">
    <property type="term" value="C:cytosol"/>
    <property type="evidence" value="ECO:0007669"/>
    <property type="project" value="TreeGrafter"/>
</dbReference>